<reference evidence="8 9" key="1">
    <citation type="submission" date="2017-05" db="EMBL/GenBank/DDBJ databases">
        <title>Butyricicoccus porcorum sp. nov. a butyrate-producing bacterium from the swine intestinal tract.</title>
        <authorList>
            <person name="Trachsel J."/>
            <person name="Humphrey S."/>
            <person name="Allen H.K."/>
        </authorList>
    </citation>
    <scope>NUCLEOTIDE SEQUENCE [LARGE SCALE GENOMIC DNA]</scope>
    <source>
        <strain evidence="8">BB10</strain>
    </source>
</reference>
<feature type="compositionally biased region" description="Basic residues" evidence="6">
    <location>
        <begin position="1"/>
        <end position="20"/>
    </location>
</feature>
<protein>
    <recommendedName>
        <fullName evidence="10">Cell division protein FtsW</fullName>
    </recommendedName>
</protein>
<dbReference type="InterPro" id="IPR001182">
    <property type="entry name" value="FtsW/RodA"/>
</dbReference>
<feature type="transmembrane region" description="Helical" evidence="7">
    <location>
        <begin position="141"/>
        <end position="162"/>
    </location>
</feature>
<organism evidence="8 9">
    <name type="scientific">Butyricicoccus porcorum</name>
    <dbReference type="NCBI Taxonomy" id="1945634"/>
    <lineage>
        <taxon>Bacteria</taxon>
        <taxon>Bacillati</taxon>
        <taxon>Bacillota</taxon>
        <taxon>Clostridia</taxon>
        <taxon>Eubacteriales</taxon>
        <taxon>Butyricicoccaceae</taxon>
        <taxon>Butyricicoccus</taxon>
    </lineage>
</organism>
<feature type="transmembrane region" description="Helical" evidence="7">
    <location>
        <begin position="110"/>
        <end position="129"/>
    </location>
</feature>
<feature type="transmembrane region" description="Helical" evidence="7">
    <location>
        <begin position="32"/>
        <end position="49"/>
    </location>
</feature>
<dbReference type="GO" id="GO:0005886">
    <property type="term" value="C:plasma membrane"/>
    <property type="evidence" value="ECO:0007669"/>
    <property type="project" value="TreeGrafter"/>
</dbReference>
<evidence type="ECO:0008006" key="10">
    <source>
        <dbReference type="Google" id="ProtNLM"/>
    </source>
</evidence>
<feature type="region of interest" description="Disordered" evidence="6">
    <location>
        <begin position="1"/>
        <end position="24"/>
    </location>
</feature>
<dbReference type="GO" id="GO:0015648">
    <property type="term" value="F:lipid-linked peptidoglycan transporter activity"/>
    <property type="evidence" value="ECO:0007669"/>
    <property type="project" value="TreeGrafter"/>
</dbReference>
<keyword evidence="4 7" id="KW-1133">Transmembrane helix</keyword>
<keyword evidence="5 7" id="KW-0472">Membrane</keyword>
<evidence type="ECO:0000256" key="2">
    <source>
        <dbReference type="ARBA" id="ARBA00022692"/>
    </source>
</evidence>
<feature type="transmembrane region" description="Helical" evidence="7">
    <location>
        <begin position="55"/>
        <end position="74"/>
    </location>
</feature>
<keyword evidence="3" id="KW-0133">Cell shape</keyword>
<sequence length="488" mass="53231">MANKKSPKTSKAPKTKKQRPARSELRTIGSQPIVLFVLFQLVSLLIVMVSGRGTAYLYMMIPLLVITYGGWFLVNRIGAEISFFINAAMLLTFGTMIQCMLLKEDGIPKSLIVIYALAAAAGLICGFLYRRMPVIASANGVAILMIASVVLYLATLVLGAAVGGGVRNWIRIGGMSIQPSEFNKGIYVLVMAGLLCTKDQPGRKRIWTSILFTLVNLGFLGIQGEFGTFLLILCTFLAFIFLFVPDIKVFISVFSILLAGGTAVTACCMALLKVTGGTSDFGPMSFILAQIKKISNRFVYWLDPASDAQGAGYQILQARKALLNSNLFGSDTTTPLSNPTNDMVFPALTERCGLLIALTVCILFGLLLVRGTRIYFRCSDRYHQAVCAGLCFQLILQAFIIIGGSIGMFPLTGITLPLISRGGSSLMSTFIFLAVILVISAGNLWDGRRDYSHYETKLQKARTVHTNRVSSVRNRSRRRTGVDNARKS</sequence>
<dbReference type="EMBL" id="NHOC01000004">
    <property type="protein sequence ID" value="OUM21096.1"/>
    <property type="molecule type" value="Genomic_DNA"/>
</dbReference>
<evidence type="ECO:0000256" key="7">
    <source>
        <dbReference type="SAM" id="Phobius"/>
    </source>
</evidence>
<dbReference type="AlphaFoldDB" id="A0A252F5R4"/>
<evidence type="ECO:0000256" key="5">
    <source>
        <dbReference type="ARBA" id="ARBA00023136"/>
    </source>
</evidence>
<dbReference type="GO" id="GO:0032153">
    <property type="term" value="C:cell division site"/>
    <property type="evidence" value="ECO:0007669"/>
    <property type="project" value="TreeGrafter"/>
</dbReference>
<dbReference type="GO" id="GO:0008360">
    <property type="term" value="P:regulation of cell shape"/>
    <property type="evidence" value="ECO:0007669"/>
    <property type="project" value="UniProtKB-KW"/>
</dbReference>
<evidence type="ECO:0000256" key="6">
    <source>
        <dbReference type="SAM" id="MobiDB-lite"/>
    </source>
</evidence>
<evidence type="ECO:0000313" key="9">
    <source>
        <dbReference type="Proteomes" id="UP000194903"/>
    </source>
</evidence>
<dbReference type="Proteomes" id="UP000194903">
    <property type="component" value="Unassembled WGS sequence"/>
</dbReference>
<evidence type="ECO:0000256" key="1">
    <source>
        <dbReference type="ARBA" id="ARBA00004141"/>
    </source>
</evidence>
<dbReference type="PANTHER" id="PTHR30474:SF3">
    <property type="entry name" value="PEPTIDOGLYCAN GLYCOSYLTRANSFERASE RODA"/>
    <property type="match status" value="1"/>
</dbReference>
<feature type="transmembrane region" description="Helical" evidence="7">
    <location>
        <begin position="251"/>
        <end position="272"/>
    </location>
</feature>
<dbReference type="Pfam" id="PF01098">
    <property type="entry name" value="FTSW_RODA_SPOVE"/>
    <property type="match status" value="1"/>
</dbReference>
<feature type="transmembrane region" description="Helical" evidence="7">
    <location>
        <begin position="228"/>
        <end position="244"/>
    </location>
</feature>
<evidence type="ECO:0000256" key="4">
    <source>
        <dbReference type="ARBA" id="ARBA00022989"/>
    </source>
</evidence>
<comment type="caution">
    <text evidence="8">The sequence shown here is derived from an EMBL/GenBank/DDBJ whole genome shotgun (WGS) entry which is preliminary data.</text>
</comment>
<keyword evidence="9" id="KW-1185">Reference proteome</keyword>
<proteinExistence type="predicted"/>
<feature type="transmembrane region" description="Helical" evidence="7">
    <location>
        <begin position="81"/>
        <end position="98"/>
    </location>
</feature>
<dbReference type="OrthoDB" id="9812661at2"/>
<evidence type="ECO:0000313" key="8">
    <source>
        <dbReference type="EMBL" id="OUM21096.1"/>
    </source>
</evidence>
<feature type="transmembrane region" description="Helical" evidence="7">
    <location>
        <begin position="382"/>
        <end position="406"/>
    </location>
</feature>
<comment type="subcellular location">
    <subcellularLocation>
        <location evidence="1">Membrane</location>
        <topology evidence="1">Multi-pass membrane protein</topology>
    </subcellularLocation>
</comment>
<dbReference type="RefSeq" id="WP_087018663.1">
    <property type="nucleotide sequence ID" value="NZ_NHOC01000004.1"/>
</dbReference>
<keyword evidence="2 7" id="KW-0812">Transmembrane</keyword>
<dbReference type="GO" id="GO:0051301">
    <property type="term" value="P:cell division"/>
    <property type="evidence" value="ECO:0007669"/>
    <property type="project" value="InterPro"/>
</dbReference>
<feature type="region of interest" description="Disordered" evidence="6">
    <location>
        <begin position="469"/>
        <end position="488"/>
    </location>
</feature>
<evidence type="ECO:0000256" key="3">
    <source>
        <dbReference type="ARBA" id="ARBA00022960"/>
    </source>
</evidence>
<name>A0A252F5R4_9FIRM</name>
<accession>A0A252F5R4</accession>
<gene>
    <name evidence="8" type="ORF">CBW42_04440</name>
</gene>
<feature type="transmembrane region" description="Helical" evidence="7">
    <location>
        <begin position="426"/>
        <end position="445"/>
    </location>
</feature>
<dbReference type="PANTHER" id="PTHR30474">
    <property type="entry name" value="CELL CYCLE PROTEIN"/>
    <property type="match status" value="1"/>
</dbReference>
<feature type="transmembrane region" description="Helical" evidence="7">
    <location>
        <begin position="353"/>
        <end position="370"/>
    </location>
</feature>